<evidence type="ECO:0000256" key="6">
    <source>
        <dbReference type="ARBA" id="ARBA00022490"/>
    </source>
</evidence>
<dbReference type="InterPro" id="IPR001452">
    <property type="entry name" value="SH3_domain"/>
</dbReference>
<dbReference type="FunFam" id="2.30.30.40:FF:000049">
    <property type="entry name" value="Voltage-dependent L-type calcium channel subunit beta-3"/>
    <property type="match status" value="1"/>
</dbReference>
<name>A0A8C2NP48_CAPHI</name>
<feature type="region of interest" description="Disordered" evidence="18">
    <location>
        <begin position="428"/>
        <end position="525"/>
    </location>
</feature>
<evidence type="ECO:0000256" key="9">
    <source>
        <dbReference type="ARBA" id="ARBA00022673"/>
    </source>
</evidence>
<dbReference type="SMART" id="SM00072">
    <property type="entry name" value="GuKc"/>
    <property type="match status" value="1"/>
</dbReference>
<feature type="signal peptide" evidence="19">
    <location>
        <begin position="1"/>
        <end position="21"/>
    </location>
</feature>
<evidence type="ECO:0000256" key="8">
    <source>
        <dbReference type="ARBA" id="ARBA00022568"/>
    </source>
</evidence>
<dbReference type="FunFam" id="3.40.50.300:FF:000023">
    <property type="entry name" value="Voltage-dependent L-type calcium channel subunit beta-2"/>
    <property type="match status" value="1"/>
</dbReference>
<evidence type="ECO:0000256" key="18">
    <source>
        <dbReference type="SAM" id="MobiDB-lite"/>
    </source>
</evidence>
<sequence>MKALFTAAVLIGLGGRAQISAHMGWTGFPAAPEALVPFLGKQEGRTGPATPMELERLRFVGFGGASLVPSTPEPTGHSLSPHQGSADSYTSRPSLDSDVSLEEDRESARREVESQAQQQLERAKHKPVAFAVRTNVSYCGVLDEECPVQGSGVNFEAKDFLHIKEKYSNDWWIGRLVKEGGDIAFIPSPQRLESIRLKQEQKARRSGNPSSLSDIGSRRSPPPSLAKQKQKQVTDMMQKALFDFLKHRFDGRISITRVTADLSLAKRSVLNNPGKRTIIERSSARSSIAEVQSEIERIFELAKSLQLVVLDADTINHPAQLAKTSLAPIIVFVKVSSPKVLQRLIRSRGKSQMKHLTVQMMAYDKLVQCPPESFDVILDENQLEDACEHLAEYLEVYWRATHHPAPGPGLLGPPSAIPGLQNQQLLGERGEEHSPLERDSLMPSDEASESSRQAWTGSSQRSSRHLEEDYADAYHDLYQPHRQHTSGLPSANGHDPQDRLLAQDSEHNHNERNWQRNRPWPKDSY</sequence>
<keyword evidence="12" id="KW-0406">Ion transport</keyword>
<organism evidence="21">
    <name type="scientific">Capra hircus</name>
    <name type="common">Goat</name>
    <dbReference type="NCBI Taxonomy" id="9925"/>
    <lineage>
        <taxon>Eukaryota</taxon>
        <taxon>Metazoa</taxon>
        <taxon>Chordata</taxon>
        <taxon>Craniata</taxon>
        <taxon>Vertebrata</taxon>
        <taxon>Euteleostomi</taxon>
        <taxon>Mammalia</taxon>
        <taxon>Eutheria</taxon>
        <taxon>Laurasiatheria</taxon>
        <taxon>Artiodactyla</taxon>
        <taxon>Ruminantia</taxon>
        <taxon>Pecora</taxon>
        <taxon>Bovidae</taxon>
        <taxon>Caprinae</taxon>
        <taxon>Capra</taxon>
    </lineage>
</organism>
<dbReference type="PRINTS" id="PR01696">
    <property type="entry name" value="LCACHANNELB3"/>
</dbReference>
<dbReference type="GO" id="GO:0005737">
    <property type="term" value="C:cytoplasm"/>
    <property type="evidence" value="ECO:0007669"/>
    <property type="project" value="UniProtKB-SubCell"/>
</dbReference>
<dbReference type="Ensembl" id="ENSCHIT00010006697.1">
    <property type="protein sequence ID" value="ENSCHIP00010004830.1"/>
    <property type="gene ID" value="ENSCHIG00010003407.1"/>
</dbReference>
<reference evidence="21" key="2">
    <citation type="submission" date="2025-08" db="UniProtKB">
        <authorList>
            <consortium name="Ensembl"/>
        </authorList>
    </citation>
    <scope>IDENTIFICATION</scope>
</reference>
<dbReference type="AlphaFoldDB" id="A0A8C2NP48"/>
<dbReference type="SUPFAM" id="SSF52540">
    <property type="entry name" value="P-loop containing nucleoside triphosphate hydrolases"/>
    <property type="match status" value="1"/>
</dbReference>
<evidence type="ECO:0000313" key="21">
    <source>
        <dbReference type="Ensembl" id="ENSCHIP00010004830.1"/>
    </source>
</evidence>
<evidence type="ECO:0000256" key="16">
    <source>
        <dbReference type="ARBA" id="ARBA00046590"/>
    </source>
</evidence>
<keyword evidence="11" id="KW-0851">Voltage-gated channel</keyword>
<dbReference type="Gene3D" id="2.30.30.40">
    <property type="entry name" value="SH3 Domains"/>
    <property type="match status" value="1"/>
</dbReference>
<dbReference type="PRINTS" id="PR01626">
    <property type="entry name" value="LCACHANNELB"/>
</dbReference>
<evidence type="ECO:0000256" key="3">
    <source>
        <dbReference type="ARBA" id="ARBA00019004"/>
    </source>
</evidence>
<dbReference type="GO" id="GO:0005245">
    <property type="term" value="F:voltage-gated calcium channel activity"/>
    <property type="evidence" value="ECO:0007669"/>
    <property type="project" value="InterPro"/>
</dbReference>
<evidence type="ECO:0000256" key="13">
    <source>
        <dbReference type="ARBA" id="ARBA00023303"/>
    </source>
</evidence>
<keyword evidence="19" id="KW-0732">Signal</keyword>
<dbReference type="InterPro" id="IPR000584">
    <property type="entry name" value="VDCC_L_bsu"/>
</dbReference>
<accession>A0A8C2NP48</accession>
<keyword evidence="6" id="KW-0963">Cytoplasm</keyword>
<keyword evidence="10" id="KW-0106">Calcium</keyword>
<keyword evidence="8" id="KW-0109">Calcium transport</keyword>
<evidence type="ECO:0000256" key="12">
    <source>
        <dbReference type="ARBA" id="ARBA00023065"/>
    </source>
</evidence>
<feature type="region of interest" description="Disordered" evidence="18">
    <location>
        <begin position="197"/>
        <end position="231"/>
    </location>
</feature>
<keyword evidence="13" id="KW-0407">Ion channel</keyword>
<dbReference type="InterPro" id="IPR008079">
    <property type="entry name" value="VDCC_L_b3su"/>
</dbReference>
<evidence type="ECO:0000256" key="4">
    <source>
        <dbReference type="ARBA" id="ARBA00022443"/>
    </source>
</evidence>
<evidence type="ECO:0000256" key="15">
    <source>
        <dbReference type="ARBA" id="ARBA00045432"/>
    </source>
</evidence>
<dbReference type="InterPro" id="IPR008145">
    <property type="entry name" value="GK/Ca_channel_bsu"/>
</dbReference>
<feature type="compositionally biased region" description="Basic and acidic residues" evidence="18">
    <location>
        <begin position="464"/>
        <end position="479"/>
    </location>
</feature>
<feature type="compositionally biased region" description="Basic and acidic residues" evidence="18">
    <location>
        <begin position="428"/>
        <end position="440"/>
    </location>
</feature>
<feature type="compositionally biased region" description="Polar residues" evidence="18">
    <location>
        <begin position="77"/>
        <end position="94"/>
    </location>
</feature>
<evidence type="ECO:0000256" key="5">
    <source>
        <dbReference type="ARBA" id="ARBA00022448"/>
    </source>
</evidence>
<keyword evidence="9" id="KW-0107">Calcium channel</keyword>
<proteinExistence type="inferred from homology"/>
<evidence type="ECO:0000256" key="7">
    <source>
        <dbReference type="ARBA" id="ARBA00022553"/>
    </source>
</evidence>
<dbReference type="SUPFAM" id="SSF50044">
    <property type="entry name" value="SH3-domain"/>
    <property type="match status" value="1"/>
</dbReference>
<dbReference type="CDD" id="cd12042">
    <property type="entry name" value="SH3_CACNB3"/>
    <property type="match status" value="1"/>
</dbReference>
<dbReference type="InterPro" id="IPR046937">
    <property type="entry name" value="CAB1-4_N_A-dom"/>
</dbReference>
<keyword evidence="5" id="KW-0813">Transport</keyword>
<dbReference type="Pfam" id="PF12052">
    <property type="entry name" value="VGCC_beta4Aa_N"/>
    <property type="match status" value="1"/>
</dbReference>
<evidence type="ECO:0000256" key="2">
    <source>
        <dbReference type="ARBA" id="ARBA00010836"/>
    </source>
</evidence>
<dbReference type="PANTHER" id="PTHR11824">
    <property type="entry name" value="VOLTAGE-DEPENDENT CALCIUM CHANNEL BETA SUBUNIT"/>
    <property type="match status" value="1"/>
</dbReference>
<evidence type="ECO:0000256" key="10">
    <source>
        <dbReference type="ARBA" id="ARBA00022837"/>
    </source>
</evidence>
<reference evidence="21" key="1">
    <citation type="submission" date="2019-03" db="EMBL/GenBank/DDBJ databases">
        <title>Genome sequencing and reference-guided assembly of Black Bengal Goat (Capra hircus).</title>
        <authorList>
            <person name="Siddiki A.Z."/>
            <person name="Baten A."/>
            <person name="Billah M."/>
            <person name="Alam M.A.U."/>
            <person name="Shawrob K.S.M."/>
            <person name="Saha S."/>
            <person name="Chowdhury M."/>
            <person name="Rahman A.H."/>
            <person name="Stear M."/>
            <person name="Miah G."/>
            <person name="Das G.B."/>
            <person name="Hossain M.M."/>
            <person name="Kumkum M."/>
            <person name="Islam M.S."/>
            <person name="Mollah A.M."/>
            <person name="Ahsan A."/>
            <person name="Tusar F."/>
            <person name="Khan M.K.I."/>
        </authorList>
    </citation>
    <scope>NUCLEOTIDE SEQUENCE [LARGE SCALE GENOMIC DNA]</scope>
</reference>
<feature type="chain" id="PRO_5034785007" description="Voltage-dependent L-type calcium channel subunit beta-3" evidence="19">
    <location>
        <begin position="22"/>
        <end position="525"/>
    </location>
</feature>
<dbReference type="InterPro" id="IPR035760">
    <property type="entry name" value="CACNB3_SH3"/>
</dbReference>
<feature type="compositionally biased region" description="Polar residues" evidence="18">
    <location>
        <begin position="450"/>
        <end position="461"/>
    </location>
</feature>
<evidence type="ECO:0000256" key="19">
    <source>
        <dbReference type="SAM" id="SignalP"/>
    </source>
</evidence>
<dbReference type="PROSITE" id="PS50002">
    <property type="entry name" value="SH3"/>
    <property type="match status" value="1"/>
</dbReference>
<evidence type="ECO:0000256" key="1">
    <source>
        <dbReference type="ARBA" id="ARBA00004496"/>
    </source>
</evidence>
<dbReference type="Gene3D" id="3.40.50.300">
    <property type="entry name" value="P-loop containing nucleotide triphosphate hydrolases"/>
    <property type="match status" value="1"/>
</dbReference>
<comment type="function">
    <text evidence="15">Regulatory subunit of the voltage-gated calcium channel that gives rise to L-type calcium currents. Increases CACNA1B peak calcium current and shifts the voltage dependencies of channel activation and inactivation. Increases CACNA1C peak calcium current and shifts the voltage dependencies of channel activation and inactivation.</text>
</comment>
<protein>
    <recommendedName>
        <fullName evidence="3">Voltage-dependent L-type calcium channel subunit beta-3</fullName>
    </recommendedName>
    <alternativeName>
        <fullName evidence="14">Calcium channel voltage-dependent subunit beta 3</fullName>
    </alternativeName>
</protein>
<evidence type="ECO:0000256" key="17">
    <source>
        <dbReference type="PROSITE-ProRule" id="PRU00192"/>
    </source>
</evidence>
<evidence type="ECO:0000259" key="20">
    <source>
        <dbReference type="PROSITE" id="PS50002"/>
    </source>
</evidence>
<dbReference type="Pfam" id="PF00625">
    <property type="entry name" value="Guanylate_kin"/>
    <property type="match status" value="1"/>
</dbReference>
<dbReference type="InterPro" id="IPR027417">
    <property type="entry name" value="P-loop_NTPase"/>
</dbReference>
<comment type="subcellular location">
    <subcellularLocation>
        <location evidence="1">Cytoplasm</location>
    </subcellularLocation>
</comment>
<keyword evidence="7" id="KW-0597">Phosphoprotein</keyword>
<dbReference type="GO" id="GO:0005891">
    <property type="term" value="C:voltage-gated calcium channel complex"/>
    <property type="evidence" value="ECO:0007669"/>
    <property type="project" value="InterPro"/>
</dbReference>
<feature type="region of interest" description="Disordered" evidence="18">
    <location>
        <begin position="70"/>
        <end position="122"/>
    </location>
</feature>
<dbReference type="InterPro" id="IPR036028">
    <property type="entry name" value="SH3-like_dom_sf"/>
</dbReference>
<keyword evidence="4 17" id="KW-0728">SH3 domain</keyword>
<evidence type="ECO:0000256" key="11">
    <source>
        <dbReference type="ARBA" id="ARBA00022882"/>
    </source>
</evidence>
<feature type="domain" description="SH3" evidence="20">
    <location>
        <begin position="127"/>
        <end position="196"/>
    </location>
</feature>
<feature type="compositionally biased region" description="Basic and acidic residues" evidence="18">
    <location>
        <begin position="504"/>
        <end position="525"/>
    </location>
</feature>
<comment type="subunit">
    <text evidence="16">Component of a calcium channel complex consisting of a pore-forming alpha subunit (CACNA1C) and the ancillary subunits CACNB3 and CACNA2D1. The channel complex contains alpha, beta, gamma and delta subunits in a 1:1:1:1 ratio. Interacts with CACNA2D4. Interacts with FASLG. Interacts with CBARP; prevents the interaction of CACNB3 with the alpha subunit CACNA1C thereby negatively regulating the activity of the corresponding calcium channel.</text>
</comment>
<comment type="similarity">
    <text evidence="2">Belongs to the calcium channel beta subunit family.</text>
</comment>
<evidence type="ECO:0000256" key="14">
    <source>
        <dbReference type="ARBA" id="ARBA00030522"/>
    </source>
</evidence>